<sequence>MRDVTVETRREVGQPLSFIDFSDADGLLPDFLDLGAPIVDADFAVTASTSDADGGVLVFPDAVLVIDGDRQDRLLLSEVTRWSITDAADLFLVEVQVGSNAFTARLPRAFRAPTVGALRAALGTPEKPA</sequence>
<organism evidence="1 2">
    <name type="scientific">Arenivirga flava</name>
    <dbReference type="NCBI Taxonomy" id="1930060"/>
    <lineage>
        <taxon>Bacteria</taxon>
        <taxon>Bacillati</taxon>
        <taxon>Actinomycetota</taxon>
        <taxon>Actinomycetes</taxon>
        <taxon>Micrococcales</taxon>
        <taxon>Microbacteriaceae</taxon>
        <taxon>Arenivirga</taxon>
    </lineage>
</organism>
<dbReference type="Proteomes" id="UP001157160">
    <property type="component" value="Unassembled WGS sequence"/>
</dbReference>
<proteinExistence type="predicted"/>
<name>A0AA37UUR5_9MICO</name>
<protein>
    <submittedName>
        <fullName evidence="1">Uncharacterized protein</fullName>
    </submittedName>
</protein>
<comment type="caution">
    <text evidence="1">The sequence shown here is derived from an EMBL/GenBank/DDBJ whole genome shotgun (WGS) entry which is preliminary data.</text>
</comment>
<dbReference type="EMBL" id="BSUL01000001">
    <property type="protein sequence ID" value="GMA28897.1"/>
    <property type="molecule type" value="Genomic_DNA"/>
</dbReference>
<reference evidence="1 2" key="1">
    <citation type="journal article" date="2014" name="Int. J. Syst. Evol. Microbiol.">
        <title>Complete genome sequence of Corynebacterium casei LMG S-19264T (=DSM 44701T), isolated from a smear-ripened cheese.</title>
        <authorList>
            <consortium name="US DOE Joint Genome Institute (JGI-PGF)"/>
            <person name="Walter F."/>
            <person name="Albersmeier A."/>
            <person name="Kalinowski J."/>
            <person name="Ruckert C."/>
        </authorList>
    </citation>
    <scope>NUCLEOTIDE SEQUENCE [LARGE SCALE GENOMIC DNA]</scope>
    <source>
        <strain evidence="1 2">NBRC 112289</strain>
    </source>
</reference>
<dbReference type="RefSeq" id="WP_284232505.1">
    <property type="nucleotide sequence ID" value="NZ_BSUL01000001.1"/>
</dbReference>
<accession>A0AA37UUR5</accession>
<evidence type="ECO:0000313" key="1">
    <source>
        <dbReference type="EMBL" id="GMA28897.1"/>
    </source>
</evidence>
<keyword evidence="2" id="KW-1185">Reference proteome</keyword>
<dbReference type="AlphaFoldDB" id="A0AA37UUR5"/>
<gene>
    <name evidence="1" type="ORF">GCM10025874_21500</name>
</gene>
<evidence type="ECO:0000313" key="2">
    <source>
        <dbReference type="Proteomes" id="UP001157160"/>
    </source>
</evidence>